<name>A0ACC0W788_9STRA</name>
<accession>A0ACC0W788</accession>
<dbReference type="Proteomes" id="UP001163321">
    <property type="component" value="Chromosome 3"/>
</dbReference>
<organism evidence="1 2">
    <name type="scientific">Peronosclerospora sorghi</name>
    <dbReference type="NCBI Taxonomy" id="230839"/>
    <lineage>
        <taxon>Eukaryota</taxon>
        <taxon>Sar</taxon>
        <taxon>Stramenopiles</taxon>
        <taxon>Oomycota</taxon>
        <taxon>Peronosporomycetes</taxon>
        <taxon>Peronosporales</taxon>
        <taxon>Peronosporaceae</taxon>
        <taxon>Peronosclerospora</taxon>
    </lineage>
</organism>
<protein>
    <submittedName>
        <fullName evidence="1">Uncharacterized protein</fullName>
    </submittedName>
</protein>
<dbReference type="EMBL" id="CM047582">
    <property type="protein sequence ID" value="KAI9914505.1"/>
    <property type="molecule type" value="Genomic_DNA"/>
</dbReference>
<comment type="caution">
    <text evidence="1">The sequence shown here is derived from an EMBL/GenBank/DDBJ whole genome shotgun (WGS) entry which is preliminary data.</text>
</comment>
<evidence type="ECO:0000313" key="1">
    <source>
        <dbReference type="EMBL" id="KAI9914505.1"/>
    </source>
</evidence>
<reference evidence="1 2" key="1">
    <citation type="journal article" date="2022" name="bioRxiv">
        <title>The genome of the oomycete Peronosclerospora sorghi, a cosmopolitan pathogen of maize and sorghum, is inflated with dispersed pseudogenes.</title>
        <authorList>
            <person name="Fletcher K."/>
            <person name="Martin F."/>
            <person name="Isakeit T."/>
            <person name="Cavanaugh K."/>
            <person name="Magill C."/>
            <person name="Michelmore R."/>
        </authorList>
    </citation>
    <scope>NUCLEOTIDE SEQUENCE [LARGE SCALE GENOMIC DNA]</scope>
    <source>
        <strain evidence="1">P6</strain>
    </source>
</reference>
<sequence>MQTLPMPSQRFCAPMKDIGPFLVFFLALTMAGTVSSNAEKQQRKGVTPKDFTRENKLRIKKIQAENRERRRQEVKIMRTKRSGR</sequence>
<proteinExistence type="predicted"/>
<evidence type="ECO:0000313" key="2">
    <source>
        <dbReference type="Proteomes" id="UP001163321"/>
    </source>
</evidence>
<gene>
    <name evidence="1" type="ORF">PsorP6_008251</name>
</gene>
<keyword evidence="2" id="KW-1185">Reference proteome</keyword>